<evidence type="ECO:0000313" key="18">
    <source>
        <dbReference type="EMBL" id="AEI41012.1"/>
    </source>
</evidence>
<dbReference type="InterPro" id="IPR003660">
    <property type="entry name" value="HAMP_dom"/>
</dbReference>
<dbReference type="InterPro" id="IPR004358">
    <property type="entry name" value="Sig_transdc_His_kin-like_C"/>
</dbReference>
<dbReference type="GO" id="GO:0005886">
    <property type="term" value="C:plasma membrane"/>
    <property type="evidence" value="ECO:0007669"/>
    <property type="project" value="UniProtKB-SubCell"/>
</dbReference>
<evidence type="ECO:0000256" key="2">
    <source>
        <dbReference type="ARBA" id="ARBA00004651"/>
    </source>
</evidence>
<dbReference type="PANTHER" id="PTHR34220:SF7">
    <property type="entry name" value="SENSOR HISTIDINE KINASE YPDA"/>
    <property type="match status" value="1"/>
</dbReference>
<dbReference type="Gene3D" id="3.30.565.10">
    <property type="entry name" value="Histidine kinase-like ATPase, C-terminal domain"/>
    <property type="match status" value="1"/>
</dbReference>
<dbReference type="GO" id="GO:0000155">
    <property type="term" value="F:phosphorelay sensor kinase activity"/>
    <property type="evidence" value="ECO:0007669"/>
    <property type="project" value="InterPro"/>
</dbReference>
<keyword evidence="11 15" id="KW-1133">Transmembrane helix</keyword>
<proteinExistence type="predicted"/>
<dbReference type="CDD" id="cd06225">
    <property type="entry name" value="HAMP"/>
    <property type="match status" value="1"/>
</dbReference>
<dbReference type="InterPro" id="IPR005467">
    <property type="entry name" value="His_kinase_dom"/>
</dbReference>
<keyword evidence="14" id="KW-0175">Coiled coil</keyword>
<gene>
    <name evidence="18" type="ordered locus">KNP414_02451</name>
</gene>
<evidence type="ECO:0000256" key="12">
    <source>
        <dbReference type="ARBA" id="ARBA00023012"/>
    </source>
</evidence>
<feature type="coiled-coil region" evidence="14">
    <location>
        <begin position="366"/>
        <end position="400"/>
    </location>
</feature>
<dbReference type="SMART" id="SM00387">
    <property type="entry name" value="HATPase_c"/>
    <property type="match status" value="1"/>
</dbReference>
<dbReference type="KEGG" id="pms:KNP414_02451"/>
<dbReference type="PATRIC" id="fig|1036673.3.peg.2213"/>
<keyword evidence="7 15" id="KW-0812">Transmembrane</keyword>
<dbReference type="Pfam" id="PF00672">
    <property type="entry name" value="HAMP"/>
    <property type="match status" value="1"/>
</dbReference>
<dbReference type="InterPro" id="IPR003594">
    <property type="entry name" value="HATPase_dom"/>
</dbReference>
<dbReference type="Gene3D" id="3.30.450.20">
    <property type="entry name" value="PAS domain"/>
    <property type="match status" value="2"/>
</dbReference>
<dbReference type="Gene3D" id="6.10.340.10">
    <property type="match status" value="1"/>
</dbReference>
<dbReference type="SMART" id="SM00304">
    <property type="entry name" value="HAMP"/>
    <property type="match status" value="1"/>
</dbReference>
<accession>F8F827</accession>
<feature type="transmembrane region" description="Helical" evidence="15">
    <location>
        <begin position="20"/>
        <end position="47"/>
    </location>
</feature>
<keyword evidence="5" id="KW-0597">Phosphoprotein</keyword>
<evidence type="ECO:0000256" key="11">
    <source>
        <dbReference type="ARBA" id="ARBA00022989"/>
    </source>
</evidence>
<dbReference type="PRINTS" id="PR00344">
    <property type="entry name" value="BCTRLSENSOR"/>
</dbReference>
<evidence type="ECO:0000256" key="13">
    <source>
        <dbReference type="ARBA" id="ARBA00023136"/>
    </source>
</evidence>
<name>F8F827_PAEMK</name>
<feature type="transmembrane region" description="Helical" evidence="15">
    <location>
        <begin position="305"/>
        <end position="325"/>
    </location>
</feature>
<evidence type="ECO:0000256" key="8">
    <source>
        <dbReference type="ARBA" id="ARBA00022741"/>
    </source>
</evidence>
<keyword evidence="13 15" id="KW-0472">Membrane</keyword>
<organism evidence="18 19">
    <name type="scientific">Paenibacillus mucilaginosus (strain KNP414)</name>
    <dbReference type="NCBI Taxonomy" id="1036673"/>
    <lineage>
        <taxon>Bacteria</taxon>
        <taxon>Bacillati</taxon>
        <taxon>Bacillota</taxon>
        <taxon>Bacilli</taxon>
        <taxon>Bacillales</taxon>
        <taxon>Paenibacillaceae</taxon>
        <taxon>Paenibacillus</taxon>
    </lineage>
</organism>
<dbReference type="Proteomes" id="UP000006620">
    <property type="component" value="Chromosome"/>
</dbReference>
<keyword evidence="12" id="KW-0902">Two-component regulatory system</keyword>
<dbReference type="PROSITE" id="PS50109">
    <property type="entry name" value="HIS_KIN"/>
    <property type="match status" value="1"/>
</dbReference>
<dbReference type="InterPro" id="IPR050640">
    <property type="entry name" value="Bact_2-comp_sensor_kinase"/>
</dbReference>
<keyword evidence="8" id="KW-0547">Nucleotide-binding</keyword>
<keyword evidence="6" id="KW-0808">Transferase</keyword>
<dbReference type="InterPro" id="IPR010559">
    <property type="entry name" value="Sig_transdc_His_kin_internal"/>
</dbReference>
<evidence type="ECO:0000256" key="14">
    <source>
        <dbReference type="SAM" id="Coils"/>
    </source>
</evidence>
<reference evidence="19" key="1">
    <citation type="submission" date="2011-06" db="EMBL/GenBank/DDBJ databases">
        <title>Complete genome sequence of Paenibacillus mucilaginosus KNP414.</title>
        <authorList>
            <person name="Wang J."/>
            <person name="Hu S."/>
            <person name="Hu X."/>
            <person name="Zhang B."/>
            <person name="Dong D."/>
            <person name="Zhang S."/>
            <person name="Zhao K."/>
            <person name="Wu D."/>
        </authorList>
    </citation>
    <scope>NUCLEOTIDE SEQUENCE [LARGE SCALE GENOMIC DNA]</scope>
    <source>
        <strain evidence="19">KNP414</strain>
    </source>
</reference>
<evidence type="ECO:0000256" key="1">
    <source>
        <dbReference type="ARBA" id="ARBA00000085"/>
    </source>
</evidence>
<dbReference type="InterPro" id="IPR036890">
    <property type="entry name" value="HATPase_C_sf"/>
</dbReference>
<evidence type="ECO:0000256" key="10">
    <source>
        <dbReference type="ARBA" id="ARBA00022840"/>
    </source>
</evidence>
<evidence type="ECO:0000256" key="9">
    <source>
        <dbReference type="ARBA" id="ARBA00022777"/>
    </source>
</evidence>
<dbReference type="Pfam" id="PF02743">
    <property type="entry name" value="dCache_1"/>
    <property type="match status" value="1"/>
</dbReference>
<dbReference type="HOGENOM" id="CLU_020473_6_1_9"/>
<dbReference type="RefSeq" id="WP_013916173.1">
    <property type="nucleotide sequence ID" value="NC_015690.1"/>
</dbReference>
<dbReference type="Pfam" id="PF02518">
    <property type="entry name" value="HATPase_c"/>
    <property type="match status" value="1"/>
</dbReference>
<evidence type="ECO:0000259" key="16">
    <source>
        <dbReference type="PROSITE" id="PS50109"/>
    </source>
</evidence>
<evidence type="ECO:0000256" key="7">
    <source>
        <dbReference type="ARBA" id="ARBA00022692"/>
    </source>
</evidence>
<evidence type="ECO:0000256" key="3">
    <source>
        <dbReference type="ARBA" id="ARBA00012438"/>
    </source>
</evidence>
<dbReference type="Pfam" id="PF06580">
    <property type="entry name" value="His_kinase"/>
    <property type="match status" value="1"/>
</dbReference>
<comment type="catalytic activity">
    <reaction evidence="1">
        <text>ATP + protein L-histidine = ADP + protein N-phospho-L-histidine.</text>
        <dbReference type="EC" id="2.7.13.3"/>
    </reaction>
</comment>
<dbReference type="GO" id="GO:0005524">
    <property type="term" value="F:ATP binding"/>
    <property type="evidence" value="ECO:0007669"/>
    <property type="project" value="UniProtKB-KW"/>
</dbReference>
<dbReference type="AlphaFoldDB" id="F8F827"/>
<sequence>MPSAILSRWKRFIDRYVKGFHSIAVQLYLLFFISILIPVLIGGYLSYQKSARMIEEQVSHVATLTIKQVRDNLDFVFKRLDDTSMRLFSSPLIQEALEGSGSSEPFEQYKLNYDAKQFLYQIIMNMPEIMDIYILDVNRENSVISSSIQSLTDPWETEWYRRIVEADGRTVWFGLSNISYLKGVDMGIPVFGVGRTVKEVETGRIIGVMFIEVRGKVLTDTLGEMRFGRTGYTYLVDEGNRFAYHGDASLYGQRSALQLPGQTEVLEVEGRQQMVIPAELGNGWKVTGIVPLEELVAGTVEIRDLTVWIALGSGVVALIMGYYVAQRIGRPLVHLSQLMHRGETGDLTVRSPIQGRNEIGRLSRSFNKMIARIQQLIERIAEEESEKKKAEIRALRYQINPHFLYNTLNTIRWMAKLQRTDDVAAMISTLVHILESSLERTGPIVTLGEELQLLEKYMIIQQYRYNNGVTLSVQCPQELSGLTMPRMLLQPVVENAIFHGIAPRDDKGSVGITVYRQGEDAVIVIEDDGVGIPAEKLPYLLGGAGGSRTGGMTRIGLSHVHQTLQLYYGSDYGVTVESREGTGTRVQLTFPIRQKEDAYVQSSAG</sequence>
<evidence type="ECO:0000256" key="15">
    <source>
        <dbReference type="SAM" id="Phobius"/>
    </source>
</evidence>
<evidence type="ECO:0000256" key="6">
    <source>
        <dbReference type="ARBA" id="ARBA00022679"/>
    </source>
</evidence>
<evidence type="ECO:0000256" key="4">
    <source>
        <dbReference type="ARBA" id="ARBA00022475"/>
    </source>
</evidence>
<keyword evidence="10" id="KW-0067">ATP-binding</keyword>
<dbReference type="PANTHER" id="PTHR34220">
    <property type="entry name" value="SENSOR HISTIDINE KINASE YPDA"/>
    <property type="match status" value="1"/>
</dbReference>
<keyword evidence="4" id="KW-1003">Cell membrane</keyword>
<feature type="domain" description="HAMP" evidence="17">
    <location>
        <begin position="326"/>
        <end position="378"/>
    </location>
</feature>
<dbReference type="SUPFAM" id="SSF158472">
    <property type="entry name" value="HAMP domain-like"/>
    <property type="match status" value="1"/>
</dbReference>
<feature type="domain" description="Histidine kinase" evidence="16">
    <location>
        <begin position="399"/>
        <end position="594"/>
    </location>
</feature>
<evidence type="ECO:0000256" key="5">
    <source>
        <dbReference type="ARBA" id="ARBA00022553"/>
    </source>
</evidence>
<dbReference type="EC" id="2.7.13.3" evidence="3"/>
<evidence type="ECO:0000313" key="19">
    <source>
        <dbReference type="Proteomes" id="UP000006620"/>
    </source>
</evidence>
<protein>
    <recommendedName>
        <fullName evidence="3">histidine kinase</fullName>
        <ecNumber evidence="3">2.7.13.3</ecNumber>
    </recommendedName>
</protein>
<keyword evidence="9 18" id="KW-0418">Kinase</keyword>
<reference evidence="18 19" key="2">
    <citation type="journal article" date="2013" name="Genome Announc.">
        <title>Genome Sequence of Growth-Improving Paenibacillus mucilaginosus Strain KNP414.</title>
        <authorList>
            <person name="Lu J.J."/>
            <person name="Wang J.F."/>
            <person name="Hu X.F."/>
        </authorList>
    </citation>
    <scope>NUCLEOTIDE SEQUENCE [LARGE SCALE GENOMIC DNA]</scope>
    <source>
        <strain evidence="18 19">KNP414</strain>
    </source>
</reference>
<comment type="subcellular location">
    <subcellularLocation>
        <location evidence="2">Cell membrane</location>
        <topology evidence="2">Multi-pass membrane protein</topology>
    </subcellularLocation>
</comment>
<evidence type="ECO:0000259" key="17">
    <source>
        <dbReference type="PROSITE" id="PS50885"/>
    </source>
</evidence>
<dbReference type="InterPro" id="IPR033479">
    <property type="entry name" value="dCache_1"/>
</dbReference>
<dbReference type="SUPFAM" id="SSF55874">
    <property type="entry name" value="ATPase domain of HSP90 chaperone/DNA topoisomerase II/histidine kinase"/>
    <property type="match status" value="1"/>
</dbReference>
<dbReference type="EMBL" id="CP002869">
    <property type="protein sequence ID" value="AEI41012.1"/>
    <property type="molecule type" value="Genomic_DNA"/>
</dbReference>
<dbReference type="PROSITE" id="PS50885">
    <property type="entry name" value="HAMP"/>
    <property type="match status" value="1"/>
</dbReference>